<dbReference type="CDD" id="cd00006">
    <property type="entry name" value="PTS_IIA_man"/>
    <property type="match status" value="1"/>
</dbReference>
<dbReference type="Gene3D" id="3.40.50.510">
    <property type="entry name" value="Phosphotransferase system, mannose-type IIA component"/>
    <property type="match status" value="1"/>
</dbReference>
<comment type="caution">
    <text evidence="21">The sequence shown here is derived from an EMBL/GenBank/DDBJ whole genome shotgun (WGS) entry which is preliminary data.</text>
</comment>
<evidence type="ECO:0000256" key="7">
    <source>
        <dbReference type="ARBA" id="ARBA00022448"/>
    </source>
</evidence>
<dbReference type="HOGENOM" id="CLU_074797_0_0_6"/>
<keyword evidence="14" id="KW-0418">Kinase</keyword>
<gene>
    <name evidence="21" type="primary">manX3</name>
    <name evidence="21" type="ORF">HMPREF0198_1051</name>
</gene>
<dbReference type="CDD" id="cd00001">
    <property type="entry name" value="PTS_IIB_man"/>
    <property type="match status" value="1"/>
</dbReference>
<dbReference type="Proteomes" id="UP000004870">
    <property type="component" value="Unassembled WGS sequence"/>
</dbReference>
<dbReference type="OrthoDB" id="7065728at2"/>
<evidence type="ECO:0000256" key="18">
    <source>
        <dbReference type="ARBA" id="ARBA00032197"/>
    </source>
</evidence>
<dbReference type="GO" id="GO:0005737">
    <property type="term" value="C:cytoplasm"/>
    <property type="evidence" value="ECO:0007669"/>
    <property type="project" value="UniProtKB-SubCell"/>
</dbReference>
<dbReference type="Pfam" id="PF03830">
    <property type="entry name" value="PTSIIB_sorb"/>
    <property type="match status" value="1"/>
</dbReference>
<dbReference type="InterPro" id="IPR036662">
    <property type="entry name" value="PTS_EIIA_man-typ_sf"/>
</dbReference>
<evidence type="ECO:0000259" key="19">
    <source>
        <dbReference type="PROSITE" id="PS51096"/>
    </source>
</evidence>
<evidence type="ECO:0000256" key="6">
    <source>
        <dbReference type="ARBA" id="ARBA00021685"/>
    </source>
</evidence>
<dbReference type="Gene3D" id="3.40.35.10">
    <property type="entry name" value="Phosphotransferase system, sorbose subfamily IIB component"/>
    <property type="match status" value="1"/>
</dbReference>
<dbReference type="InterPro" id="IPR004701">
    <property type="entry name" value="PTS_EIIA_man-typ"/>
</dbReference>
<evidence type="ECO:0000256" key="1">
    <source>
        <dbReference type="ARBA" id="ARBA00000514"/>
    </source>
</evidence>
<protein>
    <recommendedName>
        <fullName evidence="6">PTS system mannose-specific EIIAB component</fullName>
        <ecNumber evidence="5">2.7.1.191</ecNumber>
    </recommendedName>
    <alternativeName>
        <fullName evidence="18">EIIAB-Man</fullName>
    </alternativeName>
    <alternativeName>
        <fullName evidence="17">EIII-Man</fullName>
    </alternativeName>
</protein>
<comment type="subcellular location">
    <subcellularLocation>
        <location evidence="2">Cell membrane</location>
    </subcellularLocation>
    <subcellularLocation>
        <location evidence="3">Cytoplasm</location>
    </subcellularLocation>
</comment>
<dbReference type="GO" id="GO:0016301">
    <property type="term" value="F:kinase activity"/>
    <property type="evidence" value="ECO:0007669"/>
    <property type="project" value="UniProtKB-KW"/>
</dbReference>
<evidence type="ECO:0000256" key="4">
    <source>
        <dbReference type="ARBA" id="ARBA00011738"/>
    </source>
</evidence>
<dbReference type="InterPro" id="IPR013789">
    <property type="entry name" value="PTS_EIIA_man"/>
</dbReference>
<evidence type="ECO:0000313" key="22">
    <source>
        <dbReference type="Proteomes" id="UP000004870"/>
    </source>
</evidence>
<dbReference type="InterPro" id="IPR036667">
    <property type="entry name" value="PTS_IIB_sorbose-sp_sf"/>
</dbReference>
<keyword evidence="13" id="KW-0598">Phosphotransferase system</keyword>
<dbReference type="GO" id="GO:0009401">
    <property type="term" value="P:phosphoenolpyruvate-dependent sugar phosphotransferase system"/>
    <property type="evidence" value="ECO:0007669"/>
    <property type="project" value="UniProtKB-KW"/>
</dbReference>
<evidence type="ECO:0000256" key="12">
    <source>
        <dbReference type="ARBA" id="ARBA00022679"/>
    </source>
</evidence>
<dbReference type="EMBL" id="ACKY01000053">
    <property type="protein sequence ID" value="EEV88850.1"/>
    <property type="molecule type" value="Genomic_DNA"/>
</dbReference>
<evidence type="ECO:0000256" key="16">
    <source>
        <dbReference type="ARBA" id="ARBA00023757"/>
    </source>
</evidence>
<dbReference type="PROSITE" id="PS51096">
    <property type="entry name" value="PTS_EIIA_TYPE_4"/>
    <property type="match status" value="1"/>
</dbReference>
<dbReference type="EC" id="2.7.1.191" evidence="5"/>
<dbReference type="NCBIfam" id="TIGR00824">
    <property type="entry name" value="EIIA-man"/>
    <property type="match status" value="1"/>
</dbReference>
<dbReference type="GO" id="GO:0008982">
    <property type="term" value="F:protein-N(PI)-phosphohistidine-sugar phosphotransferase activity"/>
    <property type="evidence" value="ECO:0007669"/>
    <property type="project" value="InterPro"/>
</dbReference>
<dbReference type="AlphaFoldDB" id="C8N973"/>
<keyword evidence="10" id="KW-0597">Phosphoprotein</keyword>
<evidence type="ECO:0000259" key="20">
    <source>
        <dbReference type="PROSITE" id="PS51101"/>
    </source>
</evidence>
<evidence type="ECO:0000256" key="2">
    <source>
        <dbReference type="ARBA" id="ARBA00004236"/>
    </source>
</evidence>
<evidence type="ECO:0000256" key="13">
    <source>
        <dbReference type="ARBA" id="ARBA00022683"/>
    </source>
</evidence>
<reference evidence="21 22" key="1">
    <citation type="submission" date="2009-08" db="EMBL/GenBank/DDBJ databases">
        <authorList>
            <person name="Qin X."/>
            <person name="Bachman B."/>
            <person name="Battles P."/>
            <person name="Bell A."/>
            <person name="Bess C."/>
            <person name="Bickham C."/>
            <person name="Chaboub L."/>
            <person name="Chen D."/>
            <person name="Coyle M."/>
            <person name="Deiros D.R."/>
            <person name="Dinh H."/>
            <person name="Forbes L."/>
            <person name="Fowler G."/>
            <person name="Francisco L."/>
            <person name="Fu Q."/>
            <person name="Gubbala S."/>
            <person name="Hale W."/>
            <person name="Han Y."/>
            <person name="Hemphill L."/>
            <person name="Highlander S.K."/>
            <person name="Hirani K."/>
            <person name="Hogues M."/>
            <person name="Jackson L."/>
            <person name="Jakkamsetti A."/>
            <person name="Javaid M."/>
            <person name="Jiang H."/>
            <person name="Korchina V."/>
            <person name="Kovar C."/>
            <person name="Lara F."/>
            <person name="Lee S."/>
            <person name="Mata R."/>
            <person name="Mathew T."/>
            <person name="Moen C."/>
            <person name="Morales K."/>
            <person name="Munidasa M."/>
            <person name="Nazareth L."/>
            <person name="Ngo R."/>
            <person name="Nguyen L."/>
            <person name="Okwuonu G."/>
            <person name="Ongeri F."/>
            <person name="Patil S."/>
            <person name="Petrosino J."/>
            <person name="Pham C."/>
            <person name="Pham P."/>
            <person name="Pu L.-L."/>
            <person name="Puazo M."/>
            <person name="Raj R."/>
            <person name="Reid J."/>
            <person name="Rouhana J."/>
            <person name="Saada N."/>
            <person name="Shang Y."/>
            <person name="Simmons D."/>
            <person name="Thornton R."/>
            <person name="Warren J."/>
            <person name="Weissenberger G."/>
            <person name="Zhang J."/>
            <person name="Zhang L."/>
            <person name="Zhou C."/>
            <person name="Zhu D."/>
            <person name="Muzny D."/>
            <person name="Worley K."/>
            <person name="Gibbs R."/>
        </authorList>
    </citation>
    <scope>NUCLEOTIDE SEQUENCE [LARGE SCALE GENOMIC DNA]</scope>
    <source>
        <strain evidence="22">ATCC 15826 / DSM 8339 / NCTC 10426 / 6573</strain>
    </source>
</reference>
<keyword evidence="22" id="KW-1185">Reference proteome</keyword>
<keyword evidence="11" id="KW-0762">Sugar transport</keyword>
<organism evidence="21 22">
    <name type="scientific">Cardiobacterium hominis (strain ATCC 15826 / DSM 8339 / NCTC 10426 / 6573)</name>
    <dbReference type="NCBI Taxonomy" id="638300"/>
    <lineage>
        <taxon>Bacteria</taxon>
        <taxon>Pseudomonadati</taxon>
        <taxon>Pseudomonadota</taxon>
        <taxon>Gammaproteobacteria</taxon>
        <taxon>Cardiobacteriales</taxon>
        <taxon>Cardiobacteriaceae</taxon>
        <taxon>Cardiobacterium</taxon>
    </lineage>
</organism>
<evidence type="ECO:0000256" key="3">
    <source>
        <dbReference type="ARBA" id="ARBA00004496"/>
    </source>
</evidence>
<proteinExistence type="predicted"/>
<dbReference type="InterPro" id="IPR033887">
    <property type="entry name" value="PTS_IIA_man"/>
</dbReference>
<keyword evidence="15" id="KW-0472">Membrane</keyword>
<comment type="subunit">
    <text evidence="4">Homodimer.</text>
</comment>
<keyword evidence="8" id="KW-1003">Cell membrane</keyword>
<evidence type="ECO:0000256" key="9">
    <source>
        <dbReference type="ARBA" id="ARBA00022490"/>
    </source>
</evidence>
<keyword evidence="12 21" id="KW-0808">Transferase</keyword>
<dbReference type="InterPro" id="IPR051471">
    <property type="entry name" value="Bacterial_PTS_sugar_comp"/>
</dbReference>
<evidence type="ECO:0000256" key="15">
    <source>
        <dbReference type="ARBA" id="ARBA00023136"/>
    </source>
</evidence>
<evidence type="ECO:0000256" key="5">
    <source>
        <dbReference type="ARBA" id="ARBA00011929"/>
    </source>
</evidence>
<dbReference type="GeneID" id="84788801"/>
<feature type="domain" description="PTS EIIB type-4" evidence="20">
    <location>
        <begin position="159"/>
        <end position="322"/>
    </location>
</feature>
<dbReference type="GO" id="GO:0005886">
    <property type="term" value="C:plasma membrane"/>
    <property type="evidence" value="ECO:0007669"/>
    <property type="project" value="UniProtKB-SubCell"/>
</dbReference>
<keyword evidence="9" id="KW-0963">Cytoplasm</keyword>
<evidence type="ECO:0000256" key="14">
    <source>
        <dbReference type="ARBA" id="ARBA00022777"/>
    </source>
</evidence>
<dbReference type="Pfam" id="PF03610">
    <property type="entry name" value="EIIA-man"/>
    <property type="match status" value="1"/>
</dbReference>
<evidence type="ECO:0000313" key="21">
    <source>
        <dbReference type="EMBL" id="EEV88850.1"/>
    </source>
</evidence>
<evidence type="ECO:0000256" key="8">
    <source>
        <dbReference type="ARBA" id="ARBA00022475"/>
    </source>
</evidence>
<sequence>MIQLVVACHGRFAEELVNSAAMVFGEAEGVHAVTFMPGEGPEDLIRKYEAIIAETGSADDVLFLVDLFGGSPYNAAIRVVAPTAKADVLSGVNLPMLLELLDSRDEKSTVADLVASAYNASFEGTKAFRNALPTASATPAPAEAAAPVADHRAGRPTSGHMQIPLLRIDSRLIHGQVATSWAKAVKCDAIFAISDEVAQDELRSKLLLQVAPAHLQSYVITVDKAIKVWHNPMYADRKVLWLVTKPGDIVRLIEGGVDIKQVNVGGMTHREGCKLISQAVAVDADDVAAFKRLHEMGVKMTLQQLATSPAEDVMPKLANVKF</sequence>
<keyword evidence="7" id="KW-0813">Transport</keyword>
<dbReference type="SUPFAM" id="SSF52728">
    <property type="entry name" value="PTS IIb component"/>
    <property type="match status" value="1"/>
</dbReference>
<evidence type="ECO:0000256" key="11">
    <source>
        <dbReference type="ARBA" id="ARBA00022597"/>
    </source>
</evidence>
<evidence type="ECO:0000256" key="17">
    <source>
        <dbReference type="ARBA" id="ARBA00030229"/>
    </source>
</evidence>
<dbReference type="PROSITE" id="PS51101">
    <property type="entry name" value="PTS_EIIB_TYPE_4"/>
    <property type="match status" value="1"/>
</dbReference>
<dbReference type="RefSeq" id="WP_004140714.1">
    <property type="nucleotide sequence ID" value="NZ_GG694026.1"/>
</dbReference>
<dbReference type="PANTHER" id="PTHR33799:SF1">
    <property type="entry name" value="PTS SYSTEM MANNOSE-SPECIFIC EIIAB COMPONENT-RELATED"/>
    <property type="match status" value="1"/>
</dbReference>
<dbReference type="PANTHER" id="PTHR33799">
    <property type="entry name" value="PTS PERMEASE-RELATED-RELATED"/>
    <property type="match status" value="1"/>
</dbReference>
<dbReference type="SUPFAM" id="SSF53062">
    <property type="entry name" value="PTS system fructose IIA component-like"/>
    <property type="match status" value="1"/>
</dbReference>
<feature type="domain" description="PTS EIIA type-4" evidence="19">
    <location>
        <begin position="1"/>
        <end position="125"/>
    </location>
</feature>
<name>C8N973_CARH6</name>
<accession>C8N973</accession>
<evidence type="ECO:0000256" key="10">
    <source>
        <dbReference type="ARBA" id="ARBA00022553"/>
    </source>
</evidence>
<dbReference type="InterPro" id="IPR004720">
    <property type="entry name" value="PTS_IIB_sorbose-sp"/>
</dbReference>
<comment type="catalytic activity">
    <reaction evidence="1">
        <text>D-mannose(out) + N(pros)-phospho-L-histidyl-[protein] = D-mannose 6-phosphate(in) + L-histidyl-[protein]</text>
        <dbReference type="Rhea" id="RHEA:49232"/>
        <dbReference type="Rhea" id="RHEA-COMP:9745"/>
        <dbReference type="Rhea" id="RHEA-COMP:9746"/>
        <dbReference type="ChEBI" id="CHEBI:4208"/>
        <dbReference type="ChEBI" id="CHEBI:29979"/>
        <dbReference type="ChEBI" id="CHEBI:58735"/>
        <dbReference type="ChEBI" id="CHEBI:64837"/>
        <dbReference type="EC" id="2.7.1.191"/>
    </reaction>
</comment>
<dbReference type="STRING" id="2718.CHUV0807_1797"/>
<comment type="function">
    <text evidence="16">The phosphoenolpyruvate-dependent sugar phosphotransferase system (sugar PTS), a major carbohydrate active transport system, catalyzes the phosphorylation of incoming sugar substrates concomitantly with their translocation across the cell membrane. The enzyme II ManXYZ PTS system is involved in mannose transport.</text>
</comment>